<dbReference type="AlphaFoldDB" id="F1Z9A2"/>
<dbReference type="STRING" id="983920.Y88_0458"/>
<gene>
    <name evidence="2" type="ORF">Y88_0458</name>
</gene>
<dbReference type="Pfam" id="PF05929">
    <property type="entry name" value="Phage_GPO"/>
    <property type="match status" value="1"/>
</dbReference>
<dbReference type="InParanoid" id="F1Z9A2"/>
<evidence type="ECO:0000256" key="1">
    <source>
        <dbReference type="SAM" id="MobiDB-lite"/>
    </source>
</evidence>
<dbReference type="InterPro" id="IPR009228">
    <property type="entry name" value="Capsid_scaffold_GpO"/>
</dbReference>
<comment type="caution">
    <text evidence="2">The sequence shown here is derived from an EMBL/GenBank/DDBJ whole genome shotgun (WGS) entry which is preliminary data.</text>
</comment>
<keyword evidence="3" id="KW-1185">Reference proteome</keyword>
<dbReference type="RefSeq" id="WP_008066841.1">
    <property type="nucleotide sequence ID" value="NZ_AQWK01000002.1"/>
</dbReference>
<dbReference type="eggNOG" id="ENOG502ZBY8">
    <property type="taxonomic scope" value="Bacteria"/>
</dbReference>
<dbReference type="EMBL" id="AEWJ01000041">
    <property type="protein sequence ID" value="EGD58403.1"/>
    <property type="molecule type" value="Genomic_DNA"/>
</dbReference>
<organism evidence="2 3">
    <name type="scientific">Novosphingobium nitrogenifigens DSM 19370</name>
    <dbReference type="NCBI Taxonomy" id="983920"/>
    <lineage>
        <taxon>Bacteria</taxon>
        <taxon>Pseudomonadati</taxon>
        <taxon>Pseudomonadota</taxon>
        <taxon>Alphaproteobacteria</taxon>
        <taxon>Sphingomonadales</taxon>
        <taxon>Sphingomonadaceae</taxon>
        <taxon>Novosphingobium</taxon>
    </lineage>
</organism>
<evidence type="ECO:0000313" key="2">
    <source>
        <dbReference type="EMBL" id="EGD58403.1"/>
    </source>
</evidence>
<reference evidence="2 3" key="1">
    <citation type="journal article" date="2012" name="J. Bacteriol.">
        <title>Draft Genome Sequence of Novosphingobium nitrogenifigens Y88T.</title>
        <authorList>
            <person name="Strabala T.J."/>
            <person name="Macdonald L."/>
            <person name="Liu V."/>
            <person name="Smit A.M."/>
        </authorList>
    </citation>
    <scope>NUCLEOTIDE SEQUENCE [LARGE SCALE GENOMIC DNA]</scope>
    <source>
        <strain evidence="2 3">DSM 19370</strain>
    </source>
</reference>
<dbReference type="HOGENOM" id="CLU_066846_1_0_5"/>
<feature type="compositionally biased region" description="Basic and acidic residues" evidence="1">
    <location>
        <begin position="308"/>
        <end position="325"/>
    </location>
</feature>
<dbReference type="OrthoDB" id="5625143at2"/>
<dbReference type="Proteomes" id="UP000004728">
    <property type="component" value="Unassembled WGS sequence"/>
</dbReference>
<evidence type="ECO:0000313" key="3">
    <source>
        <dbReference type="Proteomes" id="UP000004728"/>
    </source>
</evidence>
<feature type="region of interest" description="Disordered" evidence="1">
    <location>
        <begin position="301"/>
        <end position="325"/>
    </location>
</feature>
<protein>
    <submittedName>
        <fullName evidence="2">Phage-related capsid scaffolding protein</fullName>
    </submittedName>
</protein>
<proteinExistence type="predicted"/>
<sequence>MGQKTRFFRVATSGATTDGRNIEERWLREMADTYDPVTYQARVNLEHIRGVSPEGPFGTYGDVLSLRTEPVQLNVGGKLENRLGLYAEVDAHDPLVDLSSKKQKLFTSIEVNPNFAGSNKAYLVGLAVTDNPASLGTEMLSFCARQGEHSPLAARKQDPGNLFSALEEAAIEFADAPAAHAAGEDGSGDSGGEDSAAKKMLGVLARALGLSASSEATPVVAAAPVIPAAPAVVTPPAEPAHQHNSASKPSTFTAALADPQVRELAQAGLALFSRAVDTLDKLGERSAKTETDLAELTQRLASTPATQFRERPVHTGGPDIERTDC</sequence>
<accession>F1Z9A2</accession>
<name>F1Z9A2_9SPHN</name>